<evidence type="ECO:0000256" key="5">
    <source>
        <dbReference type="ARBA" id="ARBA00023136"/>
    </source>
</evidence>
<dbReference type="InterPro" id="IPR036249">
    <property type="entry name" value="Thioredoxin-like_sf"/>
</dbReference>
<dbReference type="Pfam" id="PF11412">
    <property type="entry name" value="DsbD_N"/>
    <property type="match status" value="1"/>
</dbReference>
<reference evidence="12" key="1">
    <citation type="submission" date="2018-09" db="EMBL/GenBank/DDBJ databases">
        <authorList>
            <person name="Livingstone P.G."/>
            <person name="Whitworth D.E."/>
        </authorList>
    </citation>
    <scope>NUCLEOTIDE SEQUENCE [LARGE SCALE GENOMIC DNA]</scope>
    <source>
        <strain evidence="12">AB050A</strain>
    </source>
</reference>
<name>A0A3A8PUN0_9BACT</name>
<dbReference type="GO" id="GO:0015035">
    <property type="term" value="F:protein-disulfide reductase activity"/>
    <property type="evidence" value="ECO:0007669"/>
    <property type="project" value="TreeGrafter"/>
</dbReference>
<evidence type="ECO:0000259" key="9">
    <source>
        <dbReference type="Pfam" id="PF02683"/>
    </source>
</evidence>
<dbReference type="RefSeq" id="WP_120558111.1">
    <property type="nucleotide sequence ID" value="NZ_RAWK01000175.1"/>
</dbReference>
<dbReference type="OrthoDB" id="9811036at2"/>
<dbReference type="PANTHER" id="PTHR32234:SF3">
    <property type="entry name" value="SUPPRESSION OF COPPER SENSITIVITY PROTEIN"/>
    <property type="match status" value="1"/>
</dbReference>
<dbReference type="AlphaFoldDB" id="A0A3A8PUN0"/>
<feature type="transmembrane region" description="Helical" evidence="7">
    <location>
        <begin position="482"/>
        <end position="509"/>
    </location>
</feature>
<keyword evidence="6" id="KW-0676">Redox-active center</keyword>
<evidence type="ECO:0000313" key="11">
    <source>
        <dbReference type="EMBL" id="RKH60113.1"/>
    </source>
</evidence>
<evidence type="ECO:0000259" key="10">
    <source>
        <dbReference type="Pfam" id="PF11412"/>
    </source>
</evidence>
<dbReference type="EMBL" id="RAWK01000175">
    <property type="protein sequence ID" value="RKH60113.1"/>
    <property type="molecule type" value="Genomic_DNA"/>
</dbReference>
<dbReference type="Gene3D" id="3.40.30.10">
    <property type="entry name" value="Glutaredoxin"/>
    <property type="match status" value="1"/>
</dbReference>
<feature type="transmembrane region" description="Helical" evidence="7">
    <location>
        <begin position="515"/>
        <end position="536"/>
    </location>
</feature>
<feature type="domain" description="Cytochrome C biogenesis protein transmembrane" evidence="9">
    <location>
        <begin position="359"/>
        <end position="569"/>
    </location>
</feature>
<dbReference type="Proteomes" id="UP000267003">
    <property type="component" value="Unassembled WGS sequence"/>
</dbReference>
<evidence type="ECO:0000256" key="8">
    <source>
        <dbReference type="SAM" id="SignalP"/>
    </source>
</evidence>
<feature type="signal peptide" evidence="8">
    <location>
        <begin position="1"/>
        <end position="30"/>
    </location>
</feature>
<feature type="domain" description="Thiol:disulfide interchange protein DsbD N-terminal" evidence="10">
    <location>
        <begin position="59"/>
        <end position="166"/>
    </location>
</feature>
<dbReference type="SUPFAM" id="SSF52833">
    <property type="entry name" value="Thioredoxin-like"/>
    <property type="match status" value="1"/>
</dbReference>
<evidence type="ECO:0000256" key="7">
    <source>
        <dbReference type="SAM" id="Phobius"/>
    </source>
</evidence>
<dbReference type="InterPro" id="IPR035671">
    <property type="entry name" value="DsbD_gamma"/>
</dbReference>
<feature type="transmembrane region" description="Helical" evidence="7">
    <location>
        <begin position="581"/>
        <end position="599"/>
    </location>
</feature>
<feature type="transmembrane region" description="Helical" evidence="7">
    <location>
        <begin position="401"/>
        <end position="420"/>
    </location>
</feature>
<proteinExistence type="predicted"/>
<dbReference type="InterPro" id="IPR003834">
    <property type="entry name" value="Cyt_c_assmbl_TM_dom"/>
</dbReference>
<keyword evidence="12" id="KW-1185">Reference proteome</keyword>
<feature type="transmembrane region" description="Helical" evidence="7">
    <location>
        <begin position="440"/>
        <end position="461"/>
    </location>
</feature>
<feature type="transmembrane region" description="Helical" evidence="7">
    <location>
        <begin position="556"/>
        <end position="575"/>
    </location>
</feature>
<dbReference type="GO" id="GO:0045454">
    <property type="term" value="P:cell redox homeostasis"/>
    <property type="evidence" value="ECO:0007669"/>
    <property type="project" value="TreeGrafter"/>
</dbReference>
<dbReference type="InterPro" id="IPR028250">
    <property type="entry name" value="DsbDN"/>
</dbReference>
<sequence>MTHPWSKRSGIRLGGLGAVGALLLATMAQAALPSTAVGSTAPDEGDPRLEGALLLDATQVKAGGDFRVGVRLKLDPEWHVYWKNPGDSGLATDVSWDVPGVTVGDLRWPFPSTFRTPDGFITTHGYHDEVLLFAPAHVSEKATGTLNVAAAVDALVCKVHCIPAQLVLTRTLPVGPETVLDPEFAPLFDASQAQVPAPAGAEGAPRVALALDGTSLTAGKPFTGTLTVTTADGKPYAGSVEDDFFVPGRIAGVDTVTLKRKGPGTFALEGQASSVAPKGEPRLTGALRLGTKATGFTAVDVDTALAPVVAAAGAAAPAADPLKVPSVKDAVGKVKPAEAAAPVASPGSGESPLGLGVALLFAFLGGALLNLMPCVFPVLALKAYGFTRMVQEEKGKVAPHAAAYAGGILATMLLLAGAVLAVRAGGASVGWGFQFQEPLFVAGVSAVLVAFALNLFGVYTLGADGTALAGKVDQSHGLMRSAGEGVLAVVLATPCSAPLLGTAVGFAFAAGPATVVAVFVALGLGLALPFCVLVLVPGLAKRLPKPGMWMERGKQFLGFALLGTTVWLVWVMGGLAGVDGMARLLAFLIAVGLVTWLYGQSQGLEGGRRSVTLALAVLVLVGSGVVALRFEEAQASLETRGAVAASHGGAQPWDEAAVTAALAAGQPVFVDFTADWCLTCKFNERTVLSRDDVRQAFLKHNVAFFVADWTRRDARITTKLAEHGRAGVPMYLVLSPGQPDKPEVLNELLTADSVIQAVRRAAECGSPLKGGSVVCARP</sequence>
<evidence type="ECO:0000256" key="3">
    <source>
        <dbReference type="ARBA" id="ARBA00022748"/>
    </source>
</evidence>
<organism evidence="11 12">
    <name type="scientific">Corallococcus aberystwythensis</name>
    <dbReference type="NCBI Taxonomy" id="2316722"/>
    <lineage>
        <taxon>Bacteria</taxon>
        <taxon>Pseudomonadati</taxon>
        <taxon>Myxococcota</taxon>
        <taxon>Myxococcia</taxon>
        <taxon>Myxococcales</taxon>
        <taxon>Cystobacterineae</taxon>
        <taxon>Myxococcaceae</taxon>
        <taxon>Corallococcus</taxon>
    </lineage>
</organism>
<comment type="subcellular location">
    <subcellularLocation>
        <location evidence="1">Membrane</location>
        <topology evidence="1">Multi-pass membrane protein</topology>
    </subcellularLocation>
</comment>
<keyword evidence="5 7" id="KW-0472">Membrane</keyword>
<dbReference type="Pfam" id="PF13899">
    <property type="entry name" value="Thioredoxin_7"/>
    <property type="match status" value="1"/>
</dbReference>
<dbReference type="CDD" id="cd02953">
    <property type="entry name" value="DsbDgamma"/>
    <property type="match status" value="1"/>
</dbReference>
<keyword evidence="3" id="KW-0201">Cytochrome c-type biogenesis</keyword>
<evidence type="ECO:0000256" key="6">
    <source>
        <dbReference type="ARBA" id="ARBA00023284"/>
    </source>
</evidence>
<evidence type="ECO:0000256" key="2">
    <source>
        <dbReference type="ARBA" id="ARBA00022692"/>
    </source>
</evidence>
<feature type="transmembrane region" description="Helical" evidence="7">
    <location>
        <begin position="611"/>
        <end position="630"/>
    </location>
</feature>
<evidence type="ECO:0000256" key="4">
    <source>
        <dbReference type="ARBA" id="ARBA00022989"/>
    </source>
</evidence>
<dbReference type="GO" id="GO:0016020">
    <property type="term" value="C:membrane"/>
    <property type="evidence" value="ECO:0007669"/>
    <property type="project" value="UniProtKB-SubCell"/>
</dbReference>
<dbReference type="InterPro" id="IPR017937">
    <property type="entry name" value="Thioredoxin_CS"/>
</dbReference>
<dbReference type="PANTHER" id="PTHR32234">
    <property type="entry name" value="THIOL:DISULFIDE INTERCHANGE PROTEIN DSBD"/>
    <property type="match status" value="1"/>
</dbReference>
<feature type="chain" id="PRO_5017240703" evidence="8">
    <location>
        <begin position="31"/>
        <end position="778"/>
    </location>
</feature>
<dbReference type="Pfam" id="PF02683">
    <property type="entry name" value="DsbD_TM"/>
    <property type="match status" value="1"/>
</dbReference>
<keyword evidence="4 7" id="KW-1133">Transmembrane helix</keyword>
<gene>
    <name evidence="11" type="ORF">D7W81_26120</name>
</gene>
<protein>
    <submittedName>
        <fullName evidence="11">Thiol:disulfide interchange protein</fullName>
    </submittedName>
</protein>
<comment type="caution">
    <text evidence="11">The sequence shown here is derived from an EMBL/GenBank/DDBJ whole genome shotgun (WGS) entry which is preliminary data.</text>
</comment>
<dbReference type="GO" id="GO:0017004">
    <property type="term" value="P:cytochrome complex assembly"/>
    <property type="evidence" value="ECO:0007669"/>
    <property type="project" value="UniProtKB-KW"/>
</dbReference>
<accession>A0A3A8PUN0</accession>
<feature type="transmembrane region" description="Helical" evidence="7">
    <location>
        <begin position="353"/>
        <end position="380"/>
    </location>
</feature>
<evidence type="ECO:0000313" key="12">
    <source>
        <dbReference type="Proteomes" id="UP000267003"/>
    </source>
</evidence>
<keyword evidence="8" id="KW-0732">Signal</keyword>
<keyword evidence="2 7" id="KW-0812">Transmembrane</keyword>
<dbReference type="PROSITE" id="PS00194">
    <property type="entry name" value="THIOREDOXIN_1"/>
    <property type="match status" value="1"/>
</dbReference>
<evidence type="ECO:0000256" key="1">
    <source>
        <dbReference type="ARBA" id="ARBA00004141"/>
    </source>
</evidence>